<sequence>MSLVMKEPTYRNKSVICSCGNKIETYFEDAISDALYESTSFEDELKESETVLCNRCGTKHELTLKVERTIAVTYSSVTPIGMAYMDINNEIYAAEKLGDLLTGDEVPLLDGRYVSVPHEYHVKDGKIEHIYNVLIDENQLDLFEEKNL</sequence>
<gene>
    <name evidence="1" type="ORF">COK99_01470</name>
</gene>
<evidence type="ECO:0000313" key="1">
    <source>
        <dbReference type="EMBL" id="PFV35717.1"/>
    </source>
</evidence>
<reference evidence="1 2" key="1">
    <citation type="submission" date="2017-09" db="EMBL/GenBank/DDBJ databases">
        <title>Large-scale bioinformatics analysis of Bacillus genomes uncovers conserved roles of natural products in bacterial physiology.</title>
        <authorList>
            <consortium name="Agbiome Team Llc"/>
            <person name="Bleich R.M."/>
            <person name="Grubbs K.J."/>
            <person name="Santa Maria K.C."/>
            <person name="Allen S.E."/>
            <person name="Farag S."/>
            <person name="Shank E.A."/>
            <person name="Bowers A."/>
        </authorList>
    </citation>
    <scope>NUCLEOTIDE SEQUENCE [LARGE SCALE GENOMIC DNA]</scope>
    <source>
        <strain evidence="1 2">AFS060060</strain>
    </source>
</reference>
<accession>A0A9X7GFV0</accession>
<dbReference type="AlphaFoldDB" id="A0A9X7GFV0"/>
<name>A0A9X7GFV0_BACTU</name>
<dbReference type="Proteomes" id="UP000223366">
    <property type="component" value="Unassembled WGS sequence"/>
</dbReference>
<evidence type="ECO:0000313" key="2">
    <source>
        <dbReference type="Proteomes" id="UP000223366"/>
    </source>
</evidence>
<proteinExistence type="predicted"/>
<organism evidence="1 2">
    <name type="scientific">Bacillus thuringiensis</name>
    <dbReference type="NCBI Taxonomy" id="1428"/>
    <lineage>
        <taxon>Bacteria</taxon>
        <taxon>Bacillati</taxon>
        <taxon>Bacillota</taxon>
        <taxon>Bacilli</taxon>
        <taxon>Bacillales</taxon>
        <taxon>Bacillaceae</taxon>
        <taxon>Bacillus</taxon>
        <taxon>Bacillus cereus group</taxon>
    </lineage>
</organism>
<dbReference type="EMBL" id="NVDU01000003">
    <property type="protein sequence ID" value="PFV35717.1"/>
    <property type="molecule type" value="Genomic_DNA"/>
</dbReference>
<evidence type="ECO:0008006" key="3">
    <source>
        <dbReference type="Google" id="ProtNLM"/>
    </source>
</evidence>
<comment type="caution">
    <text evidence="1">The sequence shown here is derived from an EMBL/GenBank/DDBJ whole genome shotgun (WGS) entry which is preliminary data.</text>
</comment>
<dbReference type="RefSeq" id="WP_098685579.1">
    <property type="nucleotide sequence ID" value="NZ_NVDU01000003.1"/>
</dbReference>
<protein>
    <recommendedName>
        <fullName evidence="3">CpXC domain-containing protein</fullName>
    </recommendedName>
</protein>